<evidence type="ECO:0000259" key="13">
    <source>
        <dbReference type="Pfam" id="PF23598"/>
    </source>
</evidence>
<dbReference type="FunFam" id="3.80.10.10:FF:000095">
    <property type="entry name" value="LRR receptor-like serine/threonine-protein kinase GSO1"/>
    <property type="match status" value="1"/>
</dbReference>
<comment type="subcellular location">
    <subcellularLocation>
        <location evidence="1">Cell membrane</location>
        <topology evidence="1">Single-pass type I membrane protein</topology>
    </subcellularLocation>
</comment>
<feature type="transmembrane region" description="Helical" evidence="12">
    <location>
        <begin position="957"/>
        <end position="979"/>
    </location>
</feature>
<evidence type="ECO:0000256" key="7">
    <source>
        <dbReference type="ARBA" id="ARBA00022737"/>
    </source>
</evidence>
<dbReference type="Gene3D" id="3.80.10.10">
    <property type="entry name" value="Ribonuclease Inhibitor"/>
    <property type="match status" value="5"/>
</dbReference>
<accession>A0A4D6M0C5</accession>
<dbReference type="Pfam" id="PF23598">
    <property type="entry name" value="LRR_14"/>
    <property type="match status" value="1"/>
</dbReference>
<feature type="domain" description="Disease resistance R13L4/SHOC-2-like LRR" evidence="13">
    <location>
        <begin position="63"/>
        <end position="286"/>
    </location>
</feature>
<keyword evidence="3" id="KW-1003">Cell membrane</keyword>
<evidence type="ECO:0000313" key="15">
    <source>
        <dbReference type="Proteomes" id="UP000501690"/>
    </source>
</evidence>
<dbReference type="InterPro" id="IPR032675">
    <property type="entry name" value="LRR_dom_sf"/>
</dbReference>
<keyword evidence="9 12" id="KW-0472">Membrane</keyword>
<keyword evidence="8 12" id="KW-1133">Transmembrane helix</keyword>
<evidence type="ECO:0000256" key="5">
    <source>
        <dbReference type="ARBA" id="ARBA00022692"/>
    </source>
</evidence>
<dbReference type="InterPro" id="IPR046956">
    <property type="entry name" value="RLP23-like"/>
</dbReference>
<reference evidence="14 15" key="1">
    <citation type="submission" date="2019-04" db="EMBL/GenBank/DDBJ databases">
        <title>An improved genome assembly and genetic linkage map for asparagus bean, Vigna unguiculata ssp. sesquipedialis.</title>
        <authorList>
            <person name="Xia Q."/>
            <person name="Zhang R."/>
            <person name="Dong Y."/>
        </authorList>
    </citation>
    <scope>NUCLEOTIDE SEQUENCE [LARGE SCALE GENOMIC DNA]</scope>
    <source>
        <tissue evidence="14">Leaf</tissue>
    </source>
</reference>
<protein>
    <submittedName>
        <fullName evidence="14">LRR receptor-like serine/threonine-protein kinase FLS2</fullName>
    </submittedName>
</protein>
<dbReference type="SMART" id="SM00369">
    <property type="entry name" value="LRR_TYP"/>
    <property type="match status" value="10"/>
</dbReference>
<keyword evidence="11" id="KW-0325">Glycoprotein</keyword>
<dbReference type="GO" id="GO:0005886">
    <property type="term" value="C:plasma membrane"/>
    <property type="evidence" value="ECO:0007669"/>
    <property type="project" value="UniProtKB-SubCell"/>
</dbReference>
<keyword evidence="6" id="KW-0732">Signal</keyword>
<keyword evidence="7" id="KW-0677">Repeat</keyword>
<evidence type="ECO:0000256" key="10">
    <source>
        <dbReference type="ARBA" id="ARBA00023170"/>
    </source>
</evidence>
<dbReference type="PRINTS" id="PR00019">
    <property type="entry name" value="LEURICHRPT"/>
</dbReference>
<evidence type="ECO:0000256" key="8">
    <source>
        <dbReference type="ARBA" id="ARBA00022989"/>
    </source>
</evidence>
<dbReference type="EMBL" id="CP039349">
    <property type="protein sequence ID" value="QCD94709.1"/>
    <property type="molecule type" value="Genomic_DNA"/>
</dbReference>
<dbReference type="Proteomes" id="UP000501690">
    <property type="component" value="Linkage Group LG5"/>
</dbReference>
<dbReference type="InterPro" id="IPR003591">
    <property type="entry name" value="Leu-rich_rpt_typical-subtyp"/>
</dbReference>
<evidence type="ECO:0000313" key="14">
    <source>
        <dbReference type="EMBL" id="QCD94709.1"/>
    </source>
</evidence>
<evidence type="ECO:0000256" key="4">
    <source>
        <dbReference type="ARBA" id="ARBA00022614"/>
    </source>
</evidence>
<dbReference type="InterPro" id="IPR055414">
    <property type="entry name" value="LRR_R13L4/SHOC2-like"/>
</dbReference>
<evidence type="ECO:0000256" key="3">
    <source>
        <dbReference type="ARBA" id="ARBA00022475"/>
    </source>
</evidence>
<keyword evidence="15" id="KW-1185">Reference proteome</keyword>
<evidence type="ECO:0000256" key="2">
    <source>
        <dbReference type="ARBA" id="ARBA00009592"/>
    </source>
</evidence>
<keyword evidence="14" id="KW-0418">Kinase</keyword>
<dbReference type="GO" id="GO:0016301">
    <property type="term" value="F:kinase activity"/>
    <property type="evidence" value="ECO:0007669"/>
    <property type="project" value="UniProtKB-KW"/>
</dbReference>
<evidence type="ECO:0000256" key="1">
    <source>
        <dbReference type="ARBA" id="ARBA00004251"/>
    </source>
</evidence>
<keyword evidence="10 14" id="KW-0675">Receptor</keyword>
<dbReference type="FunFam" id="3.80.10.10:FF:000383">
    <property type="entry name" value="Leucine-rich repeat receptor protein kinase EMS1"/>
    <property type="match status" value="1"/>
</dbReference>
<evidence type="ECO:0000256" key="9">
    <source>
        <dbReference type="ARBA" id="ARBA00023136"/>
    </source>
</evidence>
<evidence type="ECO:0000256" key="6">
    <source>
        <dbReference type="ARBA" id="ARBA00022729"/>
    </source>
</evidence>
<dbReference type="SUPFAM" id="SSF52047">
    <property type="entry name" value="RNI-like"/>
    <property type="match status" value="2"/>
</dbReference>
<name>A0A4D6M0C5_VIGUN</name>
<keyword evidence="5 12" id="KW-0812">Transmembrane</keyword>
<evidence type="ECO:0000256" key="12">
    <source>
        <dbReference type="SAM" id="Phobius"/>
    </source>
</evidence>
<keyword evidence="4" id="KW-0433">Leucine-rich repeat</keyword>
<organism evidence="14 15">
    <name type="scientific">Vigna unguiculata</name>
    <name type="common">Cowpea</name>
    <dbReference type="NCBI Taxonomy" id="3917"/>
    <lineage>
        <taxon>Eukaryota</taxon>
        <taxon>Viridiplantae</taxon>
        <taxon>Streptophyta</taxon>
        <taxon>Embryophyta</taxon>
        <taxon>Tracheophyta</taxon>
        <taxon>Spermatophyta</taxon>
        <taxon>Magnoliopsida</taxon>
        <taxon>eudicotyledons</taxon>
        <taxon>Gunneridae</taxon>
        <taxon>Pentapetalae</taxon>
        <taxon>rosids</taxon>
        <taxon>fabids</taxon>
        <taxon>Fabales</taxon>
        <taxon>Fabaceae</taxon>
        <taxon>Papilionoideae</taxon>
        <taxon>50 kb inversion clade</taxon>
        <taxon>NPAAA clade</taxon>
        <taxon>indigoferoid/millettioid clade</taxon>
        <taxon>Phaseoleae</taxon>
        <taxon>Vigna</taxon>
    </lineage>
</organism>
<evidence type="ECO:0000256" key="11">
    <source>
        <dbReference type="ARBA" id="ARBA00023180"/>
    </source>
</evidence>
<dbReference type="Pfam" id="PF13516">
    <property type="entry name" value="LRR_6"/>
    <property type="match status" value="1"/>
</dbReference>
<dbReference type="PANTHER" id="PTHR48063:SF98">
    <property type="entry name" value="LRR RECEPTOR-LIKE SERINE_THREONINE-PROTEIN KINASE FLS2"/>
    <property type="match status" value="1"/>
</dbReference>
<keyword evidence="14" id="KW-0808">Transferase</keyword>
<dbReference type="SMART" id="SM00365">
    <property type="entry name" value="LRR_SD22"/>
    <property type="match status" value="6"/>
</dbReference>
<dbReference type="PROSITE" id="PS51450">
    <property type="entry name" value="LRR"/>
    <property type="match status" value="1"/>
</dbReference>
<dbReference type="InterPro" id="IPR001611">
    <property type="entry name" value="Leu-rich_rpt"/>
</dbReference>
<dbReference type="FunFam" id="3.80.10.10:FF:000111">
    <property type="entry name" value="LRR receptor-like serine/threonine-protein kinase ERECTA"/>
    <property type="match status" value="1"/>
</dbReference>
<comment type="similarity">
    <text evidence="2">Belongs to the RLP family.</text>
</comment>
<dbReference type="AlphaFoldDB" id="A0A4D6M0C5"/>
<dbReference type="Pfam" id="PF00560">
    <property type="entry name" value="LRR_1"/>
    <property type="match status" value="6"/>
</dbReference>
<gene>
    <name evidence="14" type="ORF">DEO72_LG5g2794</name>
</gene>
<dbReference type="PANTHER" id="PTHR48063">
    <property type="entry name" value="LRR RECEPTOR-LIKE KINASE"/>
    <property type="match status" value="1"/>
</dbReference>
<dbReference type="SUPFAM" id="SSF52058">
    <property type="entry name" value="L domain-like"/>
    <property type="match status" value="1"/>
</dbReference>
<dbReference type="Pfam" id="PF13855">
    <property type="entry name" value="LRR_8"/>
    <property type="match status" value="3"/>
</dbReference>
<proteinExistence type="inferred from homology"/>
<sequence>MDEFFLSGIISKSLLELQHLEVLNLSWNRFQGIQVPYFIGSLRNLRHLDLSNSGFGGRIPNQFGLLSHLNYLNLEGNFLEGSIPCQLGNLSKLQHLDLKDNSLEGNVPSQLGKLSNLHKLYLGYGGALKLHDGGLWLSNLTSLTHLDLSLMANLNNSHSWLQIIGNLPKLRELSLSDCSLSDNFIHSLSPSKLNSSTSLSVFDLSWNKFTSSMIFQLVSNISYNLFELDLYGNNLLEAPASNHFGLMMHSLERLDLSSNRLKGEALESFMDMCTLQYLNIYGNNMTRDLSSIVHNLSSGCVRHSLRELYLSYNQITGSLPDFSIFSNLKILDISVNRLSGKIPDSSKFPPQLESLSIESNSLEGGVPKSLGSTCTLRLLHLSNNSFNEELPLIIQNLSGCARSSLQELELRMNQIKGTLPDFSTFSSLKTLSLDENKLNGKIPKDIQFPTQLETLKINLNSLGGVMSDSHFANMSKLKLLDLSDNSLALEFSQNWTPTFQLGYIGLRSCKLGPTFPKWFHTQNDIEILDISNCGISDFVPEWFWAKVAIQGMTKMNISFNNLKGTIPNFPLDVTPHFVVLASNQFEGPIPSFLRGSAFLDLSQNKFSDFSSFICANGTVEALGQLDLSNNQLSGQIPDCWNHFKSLAYLDLSHNNFSGMIPTSMGSLVELQALLLRNNSLTKEIPFSLRNCIKIVMLDLGENRLSGPIPSWIGEIYQDLQILSLRKNNFSGSLPVQLCYLQGIQLLDLSLNSLSGRIPKCFKNFTSMTQKTSLIDYTHQGYFVSLRSIGQYMNYYDLYSLLTWKGADHIFLNNELLLLKSIDLSSNQLSEEIPMEIEDLFELISLNLSRNNLTGEIPSNIGRLTSLEFLDLSRNQIFCSIPTSLTQIDRLTMLDLSHNNLSGQIPIGTQLQSFDASSYEYNSNLCGKPLDKLCVAEEPPHEQNVESDEDGNFLINRAFYVSMTLGFITGLCGTFGSILISCPWQQVYFRC</sequence>